<keyword evidence="2" id="KW-1185">Reference proteome</keyword>
<evidence type="ECO:0000313" key="2">
    <source>
        <dbReference type="Proteomes" id="UP001732700"/>
    </source>
</evidence>
<sequence length="356" mass="39115">MPGFVQTEPPLVENCTTVLAFESCQRSKAATVSLSLDPSISLSSEECELVPLESMVASDVCPKMYLSYGTATLAGRSPVLADGVTAVPSFTTMSPPMGMDYFGVYDGSFGAYSAKHLEERLHVAVAMGIDDELVDKHPRFLQFPGDLEGWWRKTVIDAFRRVDDEMVARLSGGMAVGCPAVLTLVLKDYLVLASRGATCKAVIYRGQEAVHQLTPGRRPEPYKQTEQQDLQEAGGDVVKSTGNLEDNMDTSSAILFRPYLPKPEVVIVERKPRDKFLILATGGLWNYISPSQACSFIQNRLRTSRIIMPWETALDDVGSPTILAEELAKLAVRRGSQGNVTVTVILFKNFWDEHCP</sequence>
<dbReference type="EnsemblPlants" id="AVESA.00010b.r2.3AG0418540.1">
    <property type="protein sequence ID" value="AVESA.00010b.r2.3AG0418540.1.CDS"/>
    <property type="gene ID" value="AVESA.00010b.r2.3AG0418540"/>
</dbReference>
<protein>
    <submittedName>
        <fullName evidence="1">Uncharacterized protein</fullName>
    </submittedName>
</protein>
<dbReference type="Proteomes" id="UP001732700">
    <property type="component" value="Chromosome 3A"/>
</dbReference>
<evidence type="ECO:0000313" key="1">
    <source>
        <dbReference type="EnsemblPlants" id="AVESA.00010b.r2.3AG0418540.1.CDS"/>
    </source>
</evidence>
<reference evidence="1" key="1">
    <citation type="submission" date="2021-05" db="EMBL/GenBank/DDBJ databases">
        <authorList>
            <person name="Scholz U."/>
            <person name="Mascher M."/>
            <person name="Fiebig A."/>
        </authorList>
    </citation>
    <scope>NUCLEOTIDE SEQUENCE [LARGE SCALE GENOMIC DNA]</scope>
</reference>
<reference evidence="1" key="2">
    <citation type="submission" date="2025-09" db="UniProtKB">
        <authorList>
            <consortium name="EnsemblPlants"/>
        </authorList>
    </citation>
    <scope>IDENTIFICATION</scope>
</reference>
<proteinExistence type="predicted"/>
<organism evidence="1 2">
    <name type="scientific">Avena sativa</name>
    <name type="common">Oat</name>
    <dbReference type="NCBI Taxonomy" id="4498"/>
    <lineage>
        <taxon>Eukaryota</taxon>
        <taxon>Viridiplantae</taxon>
        <taxon>Streptophyta</taxon>
        <taxon>Embryophyta</taxon>
        <taxon>Tracheophyta</taxon>
        <taxon>Spermatophyta</taxon>
        <taxon>Magnoliopsida</taxon>
        <taxon>Liliopsida</taxon>
        <taxon>Poales</taxon>
        <taxon>Poaceae</taxon>
        <taxon>BOP clade</taxon>
        <taxon>Pooideae</taxon>
        <taxon>Poodae</taxon>
        <taxon>Poeae</taxon>
        <taxon>Poeae Chloroplast Group 1 (Aveneae type)</taxon>
        <taxon>Aveninae</taxon>
        <taxon>Avena</taxon>
    </lineage>
</organism>
<name>A0ACD5VEQ9_AVESA</name>
<accession>A0ACD5VEQ9</accession>